<accession>A0A8J3A596</accession>
<name>A0A8J3A596_9PROT</name>
<dbReference type="EMBL" id="BMGZ01000001">
    <property type="protein sequence ID" value="GGH94609.1"/>
    <property type="molecule type" value="Genomic_DNA"/>
</dbReference>
<protein>
    <submittedName>
        <fullName evidence="2">Uncharacterized protein</fullName>
    </submittedName>
</protein>
<dbReference type="AlphaFoldDB" id="A0A8J3A596"/>
<comment type="caution">
    <text evidence="2">The sequence shown here is derived from an EMBL/GenBank/DDBJ whole genome shotgun (WGS) entry which is preliminary data.</text>
</comment>
<evidence type="ECO:0000313" key="3">
    <source>
        <dbReference type="Proteomes" id="UP000621856"/>
    </source>
</evidence>
<proteinExistence type="predicted"/>
<feature type="region of interest" description="Disordered" evidence="1">
    <location>
        <begin position="114"/>
        <end position="135"/>
    </location>
</feature>
<feature type="compositionally biased region" description="Polar residues" evidence="1">
    <location>
        <begin position="126"/>
        <end position="135"/>
    </location>
</feature>
<gene>
    <name evidence="2" type="ORF">GCM10011355_09200</name>
</gene>
<organism evidence="2 3">
    <name type="scientific">Aquisalinus luteolus</name>
    <dbReference type="NCBI Taxonomy" id="1566827"/>
    <lineage>
        <taxon>Bacteria</taxon>
        <taxon>Pseudomonadati</taxon>
        <taxon>Pseudomonadota</taxon>
        <taxon>Alphaproteobacteria</taxon>
        <taxon>Parvularculales</taxon>
        <taxon>Parvularculaceae</taxon>
        <taxon>Aquisalinus</taxon>
    </lineage>
</organism>
<reference evidence="2" key="2">
    <citation type="submission" date="2020-09" db="EMBL/GenBank/DDBJ databases">
        <authorList>
            <person name="Sun Q."/>
            <person name="Zhou Y."/>
        </authorList>
    </citation>
    <scope>NUCLEOTIDE SEQUENCE</scope>
    <source>
        <strain evidence="2">CGMCC 1.14984</strain>
    </source>
</reference>
<evidence type="ECO:0000313" key="2">
    <source>
        <dbReference type="EMBL" id="GGH94609.1"/>
    </source>
</evidence>
<evidence type="ECO:0000256" key="1">
    <source>
        <dbReference type="SAM" id="MobiDB-lite"/>
    </source>
</evidence>
<dbReference type="Proteomes" id="UP000621856">
    <property type="component" value="Unassembled WGS sequence"/>
</dbReference>
<sequence length="135" mass="14358">MHCNGDAQQTAAFGRASLRALDHASFGDVNRSGREGSCAPISFNNDPALNKGVRTVRVASASVGELPECFGQFGAQLKVPVMTLVKKDGMIVAKAESQLVAQYVVHGRFPAEGGRGCHPRPLEPAYSTSELSTWN</sequence>
<reference evidence="2" key="1">
    <citation type="journal article" date="2014" name="Int. J. Syst. Evol. Microbiol.">
        <title>Complete genome sequence of Corynebacterium casei LMG S-19264T (=DSM 44701T), isolated from a smear-ripened cheese.</title>
        <authorList>
            <consortium name="US DOE Joint Genome Institute (JGI-PGF)"/>
            <person name="Walter F."/>
            <person name="Albersmeier A."/>
            <person name="Kalinowski J."/>
            <person name="Ruckert C."/>
        </authorList>
    </citation>
    <scope>NUCLEOTIDE SEQUENCE</scope>
    <source>
        <strain evidence="2">CGMCC 1.14984</strain>
    </source>
</reference>